<dbReference type="InterPro" id="IPR032675">
    <property type="entry name" value="LRR_dom_sf"/>
</dbReference>
<dbReference type="Proteomes" id="UP001154282">
    <property type="component" value="Unassembled WGS sequence"/>
</dbReference>
<gene>
    <name evidence="3" type="ORF">LITE_LOCUS27916</name>
</gene>
<dbReference type="PANTHER" id="PTHR34145">
    <property type="entry name" value="OS02G0105600 PROTEIN"/>
    <property type="match status" value="1"/>
</dbReference>
<proteinExistence type="predicted"/>
<evidence type="ECO:0000313" key="3">
    <source>
        <dbReference type="EMBL" id="CAI0444011.1"/>
    </source>
</evidence>
<dbReference type="InterPro" id="IPR055357">
    <property type="entry name" value="LRR_At1g61320_AtMIF1"/>
</dbReference>
<feature type="compositionally biased region" description="Gly residues" evidence="1">
    <location>
        <begin position="14"/>
        <end position="24"/>
    </location>
</feature>
<dbReference type="PANTHER" id="PTHR34145:SF68">
    <property type="entry name" value="FBD DOMAIN-CONTAINING PROTEIN"/>
    <property type="match status" value="1"/>
</dbReference>
<feature type="domain" description="F-box" evidence="2">
    <location>
        <begin position="169"/>
        <end position="217"/>
    </location>
</feature>
<dbReference type="InterPro" id="IPR001810">
    <property type="entry name" value="F-box_dom"/>
</dbReference>
<dbReference type="InterPro" id="IPR036047">
    <property type="entry name" value="F-box-like_dom_sf"/>
</dbReference>
<evidence type="ECO:0000256" key="1">
    <source>
        <dbReference type="SAM" id="MobiDB-lite"/>
    </source>
</evidence>
<dbReference type="InterPro" id="IPR053781">
    <property type="entry name" value="F-box_AtFBL13-like"/>
</dbReference>
<dbReference type="AlphaFoldDB" id="A0AAV0MDL4"/>
<evidence type="ECO:0000313" key="4">
    <source>
        <dbReference type="Proteomes" id="UP001154282"/>
    </source>
</evidence>
<keyword evidence="4" id="KW-1185">Reference proteome</keyword>
<sequence>MGCVFGKELSGKRPTGGGGRGGVGESRRHNQQQQVGAVENQIGNGVGKEISSSNNNTEEESSAAASVSKPKGERRRSSMSATVLGSPPIRLVARPWPEKEARKESFAAAVVWSTELRSLMFFFWIVSIGFRFVQEREDDGFKRLRRWLSPFRGRNTEKRRKAKAFPGKIDRISALPDGILVEILSLLTLIEAVRTSVLSQRWIDVWKFVPDLDFHALAVRLRAVAINGRLDVRLLTGDEVRLQKHVSGVNQVLEQHRSPKVNQFRVSLELNYVSNPDADIDRLMVFPISKRVERLELDFGDSPPGKRSCVLSEPSLNYIRTAEGLSNIRFLKSLILKHVDVGSDTLEHFLCNCPLLDKLVVWGSYYSLVKFKVPAGTGLKHLDVNHCSHLKAMEIHAPNLKYLRYAGPKIDLRMENVCSSILELELHIWLNDYSVLHPPNTFTQLEALTLTISTIRRASFLEPVEDLASLKQLTVFVDGQCDACALGLIPLINSCPCLHHLSIRLLTCGDSRGLVGPTGEVEMKRESVRVVEVTGFAGASAFSLGTHFVDYAIRNFVMLEKLVLDRRMHPCHGNEITQPLSKDDEDADACLEGLKPKLPSNIELVTI</sequence>
<dbReference type="PROSITE" id="PS50181">
    <property type="entry name" value="FBOX"/>
    <property type="match status" value="1"/>
</dbReference>
<protein>
    <recommendedName>
        <fullName evidence="2">F-box domain-containing protein</fullName>
    </recommendedName>
</protein>
<name>A0AAV0MDL4_9ROSI</name>
<dbReference type="SUPFAM" id="SSF52047">
    <property type="entry name" value="RNI-like"/>
    <property type="match status" value="1"/>
</dbReference>
<dbReference type="SUPFAM" id="SSF81383">
    <property type="entry name" value="F-box domain"/>
    <property type="match status" value="1"/>
</dbReference>
<evidence type="ECO:0000259" key="2">
    <source>
        <dbReference type="PROSITE" id="PS50181"/>
    </source>
</evidence>
<feature type="region of interest" description="Disordered" evidence="1">
    <location>
        <begin position="1"/>
        <end position="81"/>
    </location>
</feature>
<feature type="compositionally biased region" description="Low complexity" evidence="1">
    <location>
        <begin position="51"/>
        <end position="68"/>
    </location>
</feature>
<organism evidence="3 4">
    <name type="scientific">Linum tenue</name>
    <dbReference type="NCBI Taxonomy" id="586396"/>
    <lineage>
        <taxon>Eukaryota</taxon>
        <taxon>Viridiplantae</taxon>
        <taxon>Streptophyta</taxon>
        <taxon>Embryophyta</taxon>
        <taxon>Tracheophyta</taxon>
        <taxon>Spermatophyta</taxon>
        <taxon>Magnoliopsida</taxon>
        <taxon>eudicotyledons</taxon>
        <taxon>Gunneridae</taxon>
        <taxon>Pentapetalae</taxon>
        <taxon>rosids</taxon>
        <taxon>fabids</taxon>
        <taxon>Malpighiales</taxon>
        <taxon>Linaceae</taxon>
        <taxon>Linum</taxon>
    </lineage>
</organism>
<accession>A0AAV0MDL4</accession>
<dbReference type="EMBL" id="CAMGYJ010000007">
    <property type="protein sequence ID" value="CAI0444011.1"/>
    <property type="molecule type" value="Genomic_DNA"/>
</dbReference>
<dbReference type="Gene3D" id="3.80.10.10">
    <property type="entry name" value="Ribonuclease Inhibitor"/>
    <property type="match status" value="1"/>
</dbReference>
<comment type="caution">
    <text evidence="3">The sequence shown here is derived from an EMBL/GenBank/DDBJ whole genome shotgun (WGS) entry which is preliminary data.</text>
</comment>
<dbReference type="CDD" id="cd22160">
    <property type="entry name" value="F-box_AtFBL13-like"/>
    <property type="match status" value="1"/>
</dbReference>
<dbReference type="Pfam" id="PF23622">
    <property type="entry name" value="LRR_At1g61320_AtMIF1"/>
    <property type="match status" value="1"/>
</dbReference>
<dbReference type="Pfam" id="PF00646">
    <property type="entry name" value="F-box"/>
    <property type="match status" value="1"/>
</dbReference>
<dbReference type="InterPro" id="IPR053772">
    <property type="entry name" value="At1g61320/At1g61330-like"/>
</dbReference>
<reference evidence="3" key="1">
    <citation type="submission" date="2022-08" db="EMBL/GenBank/DDBJ databases">
        <authorList>
            <person name="Gutierrez-Valencia J."/>
        </authorList>
    </citation>
    <scope>NUCLEOTIDE SEQUENCE</scope>
</reference>